<keyword evidence="3" id="KW-1185">Reference proteome</keyword>
<protein>
    <submittedName>
        <fullName evidence="2">Uncharacterized protein</fullName>
    </submittedName>
</protein>
<organism evidence="2 3">
    <name type="scientific">Trametes coccinea (strain BRFM310)</name>
    <name type="common">Pycnoporus coccineus</name>
    <dbReference type="NCBI Taxonomy" id="1353009"/>
    <lineage>
        <taxon>Eukaryota</taxon>
        <taxon>Fungi</taxon>
        <taxon>Dikarya</taxon>
        <taxon>Basidiomycota</taxon>
        <taxon>Agaricomycotina</taxon>
        <taxon>Agaricomycetes</taxon>
        <taxon>Polyporales</taxon>
        <taxon>Polyporaceae</taxon>
        <taxon>Trametes</taxon>
    </lineage>
</organism>
<dbReference type="EMBL" id="KZ084188">
    <property type="protein sequence ID" value="OSC96343.1"/>
    <property type="molecule type" value="Genomic_DNA"/>
</dbReference>
<gene>
    <name evidence="2" type="ORF">PYCCODRAFT_1441132</name>
</gene>
<name>A0A1Y2I6T6_TRAC3</name>
<dbReference type="Proteomes" id="UP000193067">
    <property type="component" value="Unassembled WGS sequence"/>
</dbReference>
<feature type="compositionally biased region" description="Basic residues" evidence="1">
    <location>
        <begin position="125"/>
        <end position="144"/>
    </location>
</feature>
<proteinExistence type="predicted"/>
<sequence>MSRNDLEIAPRPSLPTDSPVSCTRRSISTLADNTARFLESPHDPPTLIARALHGDAWSEAKASSDPCGTLSRAPCSSSQYDGALSGLLEAAHDDDDDDDVLLHSPDAPPDAAHTAPRRPRVDARRARRRTARHRHCHPGGRRARGSHDGP</sequence>
<evidence type="ECO:0000256" key="1">
    <source>
        <dbReference type="SAM" id="MobiDB-lite"/>
    </source>
</evidence>
<feature type="region of interest" description="Disordered" evidence="1">
    <location>
        <begin position="60"/>
        <end position="150"/>
    </location>
</feature>
<evidence type="ECO:0000313" key="2">
    <source>
        <dbReference type="EMBL" id="OSC96343.1"/>
    </source>
</evidence>
<evidence type="ECO:0000313" key="3">
    <source>
        <dbReference type="Proteomes" id="UP000193067"/>
    </source>
</evidence>
<dbReference type="AlphaFoldDB" id="A0A1Y2I6T6"/>
<feature type="region of interest" description="Disordered" evidence="1">
    <location>
        <begin position="1"/>
        <end position="23"/>
    </location>
</feature>
<accession>A0A1Y2I6T6</accession>
<reference evidence="2 3" key="1">
    <citation type="journal article" date="2015" name="Biotechnol. Biofuels">
        <title>Enhanced degradation of softwood versus hardwood by the white-rot fungus Pycnoporus coccineus.</title>
        <authorList>
            <person name="Couturier M."/>
            <person name="Navarro D."/>
            <person name="Chevret D."/>
            <person name="Henrissat B."/>
            <person name="Piumi F."/>
            <person name="Ruiz-Duenas F.J."/>
            <person name="Martinez A.T."/>
            <person name="Grigoriev I.V."/>
            <person name="Riley R."/>
            <person name="Lipzen A."/>
            <person name="Berrin J.G."/>
            <person name="Master E.R."/>
            <person name="Rosso M.N."/>
        </authorList>
    </citation>
    <scope>NUCLEOTIDE SEQUENCE [LARGE SCALE GENOMIC DNA]</scope>
    <source>
        <strain evidence="2 3">BRFM310</strain>
    </source>
</reference>